<evidence type="ECO:0000313" key="7">
    <source>
        <dbReference type="EnsemblProtists" id="EOD31467"/>
    </source>
</evidence>
<keyword evidence="8" id="KW-1185">Reference proteome</keyword>
<feature type="transmembrane region" description="Helical" evidence="6">
    <location>
        <begin position="491"/>
        <end position="510"/>
    </location>
</feature>
<proteinExistence type="predicted"/>
<comment type="subcellular location">
    <subcellularLocation>
        <location evidence="1">Membrane</location>
        <topology evidence="1">Multi-pass membrane protein</topology>
    </subcellularLocation>
</comment>
<keyword evidence="2 6" id="KW-0812">Transmembrane</keyword>
<dbReference type="PANTHER" id="PTHR11040:SF205">
    <property type="entry name" value="ZINC TRANSPORTER ZUPT"/>
    <property type="match status" value="1"/>
</dbReference>
<feature type="compositionally biased region" description="Basic and acidic residues" evidence="5">
    <location>
        <begin position="71"/>
        <end position="87"/>
    </location>
</feature>
<feature type="region of interest" description="Disordered" evidence="5">
    <location>
        <begin position="1"/>
        <end position="22"/>
    </location>
</feature>
<evidence type="ECO:0008006" key="9">
    <source>
        <dbReference type="Google" id="ProtNLM"/>
    </source>
</evidence>
<keyword evidence="4 6" id="KW-0472">Membrane</keyword>
<sequence>MPSVPRRHSCAAASAHRRTSSAALARELSTTYSRPRSSDPWLRSGCGALILAAQHLGRAPAGRPARHYTSARRERGRGFNGPRRPERLTLPTSLSPHEPLLPVGGAAPPPGVRAFEARDSLSQPPAAAAAAGCCCCLLSAAGVLCLAGSGMTSHFARAFAVSLGAGMSTGIGACLVCLTPSLNRSLLACTLSFSAGVMIYVSLVEVIAVSSEYFAKSRSEASAAALATLSFFAGAALMALIDNCVHRALGAAAAAGDGLGDNGEHGDEELVGGRLRPLHPPDDHDEEAAAIEAVGRRLAGDASRAERKRLLAMAVVISAAIALHNIPEGMATLSHAPPPTIAAPDAAPTPSPPPLRPALTPALAASTAAAALPTAHPRPLCAQATYVASFHSVSSGLPLAAAIAVHNIPEGLAVAMPVYHATGSRARAVALGSLSGMSEPFGALLASLVANEHSSTGAFGGMFGLTAGMMTYVCLSELLPSAYAERGVPRSRVVAAFFAGAAVMASSLIIEKFATAAFSGPSGPGGEAAT</sequence>
<feature type="transmembrane region" description="Helical" evidence="6">
    <location>
        <begin position="458"/>
        <end position="479"/>
    </location>
</feature>
<dbReference type="AlphaFoldDB" id="A0A0D3K6T2"/>
<evidence type="ECO:0000313" key="8">
    <source>
        <dbReference type="Proteomes" id="UP000013827"/>
    </source>
</evidence>
<dbReference type="RefSeq" id="XP_005783896.1">
    <property type="nucleotide sequence ID" value="XM_005783839.1"/>
</dbReference>
<organism evidence="7 8">
    <name type="scientific">Emiliania huxleyi (strain CCMP1516)</name>
    <dbReference type="NCBI Taxonomy" id="280463"/>
    <lineage>
        <taxon>Eukaryota</taxon>
        <taxon>Haptista</taxon>
        <taxon>Haptophyta</taxon>
        <taxon>Prymnesiophyceae</taxon>
        <taxon>Isochrysidales</taxon>
        <taxon>Noelaerhabdaceae</taxon>
        <taxon>Emiliania</taxon>
    </lineage>
</organism>
<dbReference type="HOGENOM" id="CLU_514328_0_0_1"/>
<dbReference type="PANTHER" id="PTHR11040">
    <property type="entry name" value="ZINC/IRON TRANSPORTER"/>
    <property type="match status" value="1"/>
</dbReference>
<feature type="transmembrane region" description="Helical" evidence="6">
    <location>
        <begin position="185"/>
        <end position="209"/>
    </location>
</feature>
<dbReference type="InterPro" id="IPR003689">
    <property type="entry name" value="ZIP"/>
</dbReference>
<evidence type="ECO:0000256" key="2">
    <source>
        <dbReference type="ARBA" id="ARBA00022692"/>
    </source>
</evidence>
<feature type="transmembrane region" description="Helical" evidence="6">
    <location>
        <begin position="155"/>
        <end position="178"/>
    </location>
</feature>
<feature type="region of interest" description="Disordered" evidence="5">
    <location>
        <begin position="61"/>
        <end position="95"/>
    </location>
</feature>
<dbReference type="eggNOG" id="KOG2474">
    <property type="taxonomic scope" value="Eukaryota"/>
</dbReference>
<dbReference type="EnsemblProtists" id="EOD31467">
    <property type="protein sequence ID" value="EOD31467"/>
    <property type="gene ID" value="EMIHUDRAFT_442220"/>
</dbReference>
<dbReference type="KEGG" id="ehx:EMIHUDRAFT_442220"/>
<accession>A0A0D3K6T2</accession>
<evidence type="ECO:0000256" key="1">
    <source>
        <dbReference type="ARBA" id="ARBA00004141"/>
    </source>
</evidence>
<name>A0A0D3K6T2_EMIH1</name>
<evidence type="ECO:0000256" key="5">
    <source>
        <dbReference type="SAM" id="MobiDB-lite"/>
    </source>
</evidence>
<keyword evidence="3 6" id="KW-1133">Transmembrane helix</keyword>
<feature type="compositionally biased region" description="Basic residues" evidence="5">
    <location>
        <begin position="1"/>
        <end position="19"/>
    </location>
</feature>
<feature type="transmembrane region" description="Helical" evidence="6">
    <location>
        <begin position="126"/>
        <end position="149"/>
    </location>
</feature>
<feature type="transmembrane region" description="Helical" evidence="6">
    <location>
        <begin position="221"/>
        <end position="241"/>
    </location>
</feature>
<protein>
    <recommendedName>
        <fullName evidence="9">Zinc transporter</fullName>
    </recommendedName>
</protein>
<evidence type="ECO:0000256" key="3">
    <source>
        <dbReference type="ARBA" id="ARBA00022989"/>
    </source>
</evidence>
<reference evidence="7" key="2">
    <citation type="submission" date="2024-10" db="UniProtKB">
        <authorList>
            <consortium name="EnsemblProtists"/>
        </authorList>
    </citation>
    <scope>IDENTIFICATION</scope>
</reference>
<dbReference type="Pfam" id="PF02535">
    <property type="entry name" value="Zip"/>
    <property type="match status" value="1"/>
</dbReference>
<dbReference type="PaxDb" id="2903-EOD31467"/>
<dbReference type="GO" id="GO:0016020">
    <property type="term" value="C:membrane"/>
    <property type="evidence" value="ECO:0007669"/>
    <property type="project" value="UniProtKB-SubCell"/>
</dbReference>
<dbReference type="GO" id="GO:0005385">
    <property type="term" value="F:zinc ion transmembrane transporter activity"/>
    <property type="evidence" value="ECO:0007669"/>
    <property type="project" value="TreeGrafter"/>
</dbReference>
<reference evidence="8" key="1">
    <citation type="journal article" date="2013" name="Nature">
        <title>Pan genome of the phytoplankton Emiliania underpins its global distribution.</title>
        <authorList>
            <person name="Read B.A."/>
            <person name="Kegel J."/>
            <person name="Klute M.J."/>
            <person name="Kuo A."/>
            <person name="Lefebvre S.C."/>
            <person name="Maumus F."/>
            <person name="Mayer C."/>
            <person name="Miller J."/>
            <person name="Monier A."/>
            <person name="Salamov A."/>
            <person name="Young J."/>
            <person name="Aguilar M."/>
            <person name="Claverie J.M."/>
            <person name="Frickenhaus S."/>
            <person name="Gonzalez K."/>
            <person name="Herman E.K."/>
            <person name="Lin Y.C."/>
            <person name="Napier J."/>
            <person name="Ogata H."/>
            <person name="Sarno A.F."/>
            <person name="Shmutz J."/>
            <person name="Schroeder D."/>
            <person name="de Vargas C."/>
            <person name="Verret F."/>
            <person name="von Dassow P."/>
            <person name="Valentin K."/>
            <person name="Van de Peer Y."/>
            <person name="Wheeler G."/>
            <person name="Dacks J.B."/>
            <person name="Delwiche C.F."/>
            <person name="Dyhrman S.T."/>
            <person name="Glockner G."/>
            <person name="John U."/>
            <person name="Richards T."/>
            <person name="Worden A.Z."/>
            <person name="Zhang X."/>
            <person name="Grigoriev I.V."/>
            <person name="Allen A.E."/>
            <person name="Bidle K."/>
            <person name="Borodovsky M."/>
            <person name="Bowler C."/>
            <person name="Brownlee C."/>
            <person name="Cock J.M."/>
            <person name="Elias M."/>
            <person name="Gladyshev V.N."/>
            <person name="Groth M."/>
            <person name="Guda C."/>
            <person name="Hadaegh A."/>
            <person name="Iglesias-Rodriguez M.D."/>
            <person name="Jenkins J."/>
            <person name="Jones B.M."/>
            <person name="Lawson T."/>
            <person name="Leese F."/>
            <person name="Lindquist E."/>
            <person name="Lobanov A."/>
            <person name="Lomsadze A."/>
            <person name="Malik S.B."/>
            <person name="Marsh M.E."/>
            <person name="Mackinder L."/>
            <person name="Mock T."/>
            <person name="Mueller-Roeber B."/>
            <person name="Pagarete A."/>
            <person name="Parker M."/>
            <person name="Probert I."/>
            <person name="Quesneville H."/>
            <person name="Raines C."/>
            <person name="Rensing S.A."/>
            <person name="Riano-Pachon D.M."/>
            <person name="Richier S."/>
            <person name="Rokitta S."/>
            <person name="Shiraiwa Y."/>
            <person name="Soanes D.M."/>
            <person name="van der Giezen M."/>
            <person name="Wahlund T.M."/>
            <person name="Williams B."/>
            <person name="Wilson W."/>
            <person name="Wolfe G."/>
            <person name="Wurch L.L."/>
        </authorList>
    </citation>
    <scope>NUCLEOTIDE SEQUENCE</scope>
</reference>
<evidence type="ECO:0000256" key="6">
    <source>
        <dbReference type="SAM" id="Phobius"/>
    </source>
</evidence>
<evidence type="ECO:0000256" key="4">
    <source>
        <dbReference type="ARBA" id="ARBA00023136"/>
    </source>
</evidence>
<dbReference type="Proteomes" id="UP000013827">
    <property type="component" value="Unassembled WGS sequence"/>
</dbReference>
<dbReference type="GeneID" id="17276740"/>
<feature type="region of interest" description="Disordered" evidence="5">
    <location>
        <begin position="257"/>
        <end position="283"/>
    </location>
</feature>